<keyword evidence="5" id="KW-1185">Reference proteome</keyword>
<accession>A0ABW1X589</accession>
<dbReference type="Pfam" id="PF13579">
    <property type="entry name" value="Glyco_trans_4_4"/>
    <property type="match status" value="1"/>
</dbReference>
<evidence type="ECO:0000313" key="5">
    <source>
        <dbReference type="Proteomes" id="UP001596266"/>
    </source>
</evidence>
<dbReference type="InterPro" id="IPR028098">
    <property type="entry name" value="Glyco_trans_4-like_N"/>
</dbReference>
<evidence type="ECO:0000256" key="2">
    <source>
        <dbReference type="ARBA" id="ARBA00022679"/>
    </source>
</evidence>
<protein>
    <submittedName>
        <fullName evidence="4">Glycosyltransferase family 4 protein</fullName>
    </submittedName>
</protein>
<evidence type="ECO:0000313" key="4">
    <source>
        <dbReference type="EMBL" id="MFC6397317.1"/>
    </source>
</evidence>
<dbReference type="SUPFAM" id="SSF53756">
    <property type="entry name" value="UDP-Glycosyltransferase/glycogen phosphorylase"/>
    <property type="match status" value="1"/>
</dbReference>
<reference evidence="5" key="1">
    <citation type="journal article" date="2019" name="Int. J. Syst. Evol. Microbiol.">
        <title>The Global Catalogue of Microorganisms (GCM) 10K type strain sequencing project: providing services to taxonomists for standard genome sequencing and annotation.</title>
        <authorList>
            <consortium name="The Broad Institute Genomics Platform"/>
            <consortium name="The Broad Institute Genome Sequencing Center for Infectious Disease"/>
            <person name="Wu L."/>
            <person name="Ma J."/>
        </authorList>
    </citation>
    <scope>NUCLEOTIDE SEQUENCE [LARGE SCALE GENOMIC DNA]</scope>
    <source>
        <strain evidence="5">CGMCC 1.15277</strain>
    </source>
</reference>
<dbReference type="EMBL" id="JBHSUA010000019">
    <property type="protein sequence ID" value="MFC6397317.1"/>
    <property type="molecule type" value="Genomic_DNA"/>
</dbReference>
<dbReference type="PANTHER" id="PTHR45947">
    <property type="entry name" value="SULFOQUINOVOSYL TRANSFERASE SQD2"/>
    <property type="match status" value="1"/>
</dbReference>
<evidence type="ECO:0000256" key="1">
    <source>
        <dbReference type="ARBA" id="ARBA00022676"/>
    </source>
</evidence>
<keyword evidence="2" id="KW-0808">Transferase</keyword>
<dbReference type="Proteomes" id="UP001596266">
    <property type="component" value="Unassembled WGS sequence"/>
</dbReference>
<dbReference type="InterPro" id="IPR050194">
    <property type="entry name" value="Glycosyltransferase_grp1"/>
</dbReference>
<dbReference type="CDD" id="cd03794">
    <property type="entry name" value="GT4_WbuB-like"/>
    <property type="match status" value="1"/>
</dbReference>
<sequence>MADPSRLVRNAPVALSVVTKHAGRGRQALSSAVLRALPRGARSRVSGVVGRVDPVAAQLALASSGNTSSAVESLMGLASRGDAALTVRAADALLVLHRPDRARELLEALPEPRPSGYAVVMASLLAGEGRLTEALGTLTDAKGGRATTLRRQLSGDLDALQTSRRIIPSTGSGNVVGEARNVERVMHLVTTALPEAQSGYTVRTQSIAEQQVAAGISAEVVTRVGFPVDQGHPAAAPAVTVRGVRYHRLLPARRLPAGAGSRLDLAVELVDDLVAQTCPSLLHAHSKHDNAQVAIAVARRHELAVVYEVRGFLEETWRTRGGSADTDQYRLSRQAELDCMLAADRVVTLSRSMRDQMVARGVPADKVDVVPNAVADDLLAEPADRDAARAALDLPSDALVVGFSGTVNAYEGLETVVRAVCQLDDPRVHLLVVGSGPALAEVRRLAQPLGDRAHFTGRVPHSRVREHLAAMDLFVVPRSQTPVTLLVPPLKHLEAMAAGVPVLASDLPPLRETADDSGCLHLAPADDVTAWADAIADELASVDALRARGAAGRKWVREERTWSRNAQAYQVTYSKARTAPTGLVAP</sequence>
<evidence type="ECO:0000259" key="3">
    <source>
        <dbReference type="Pfam" id="PF13579"/>
    </source>
</evidence>
<organism evidence="4 5">
    <name type="scientific">Luteococcus sanguinis</name>
    <dbReference type="NCBI Taxonomy" id="174038"/>
    <lineage>
        <taxon>Bacteria</taxon>
        <taxon>Bacillati</taxon>
        <taxon>Actinomycetota</taxon>
        <taxon>Actinomycetes</taxon>
        <taxon>Propionibacteriales</taxon>
        <taxon>Propionibacteriaceae</taxon>
        <taxon>Luteococcus</taxon>
    </lineage>
</organism>
<name>A0ABW1X589_9ACTN</name>
<dbReference type="Gene3D" id="3.40.50.2000">
    <property type="entry name" value="Glycogen Phosphorylase B"/>
    <property type="match status" value="2"/>
</dbReference>
<proteinExistence type="predicted"/>
<feature type="domain" description="Glycosyltransferase subfamily 4-like N-terminal" evidence="3">
    <location>
        <begin position="198"/>
        <end position="372"/>
    </location>
</feature>
<dbReference type="PANTHER" id="PTHR45947:SF3">
    <property type="entry name" value="SULFOQUINOVOSYL TRANSFERASE SQD2"/>
    <property type="match status" value="1"/>
</dbReference>
<dbReference type="RefSeq" id="WP_343886567.1">
    <property type="nucleotide sequence ID" value="NZ_BAAAKI010000016.1"/>
</dbReference>
<dbReference type="Pfam" id="PF13692">
    <property type="entry name" value="Glyco_trans_1_4"/>
    <property type="match status" value="1"/>
</dbReference>
<keyword evidence="1" id="KW-0328">Glycosyltransferase</keyword>
<comment type="caution">
    <text evidence="4">The sequence shown here is derived from an EMBL/GenBank/DDBJ whole genome shotgun (WGS) entry which is preliminary data.</text>
</comment>
<gene>
    <name evidence="4" type="ORF">ACFP57_10035</name>
</gene>